<feature type="signal peptide" evidence="2">
    <location>
        <begin position="1"/>
        <end position="25"/>
    </location>
</feature>
<sequence>MKNMAKTELCYCLFLLLVVAEHAAATGSTVKFLPGFQGQLPFELETGYVGVGDSENVQLFYYFIESESEPDSDPLMLWITGGPGCSALSGLIYEMGPITFEAVEYSGSFPTMILNPYSWTKVRVFDYEIVLRVSSIIFLDLPVGTGFSYATTPAALQSSDLQASEHAYQFLRKWFVDHQEFLENPFYVGGDSCSGMVVPVITQIIAIKNEIMEVEPFINLKGYLLGNPTTFEGEDNYRIPFAYGMGLISDELYESLKSNCKGEYFNINPSNVLCLQDVQTFNELLKGINNPHILEPKCKLFSPRPHQLFGERRSLDEKLHDLNNLPGLKCRNNWYKHSYHWADDDQVRDALNIRKGTIGKWERCASNLQYQMMVTNSIPYHENLSSKGYRSLVYSGDHDKLVTFQSTQAWIKSLNYSVVDDWRAWTVDNEVAGEQGILHQSISLVNVWPCSQGGCLTSLWPAIAGLAVKFLPGFKGSLPFQLETGYVGVGDSEDVQLFYYFIESESDPDSDPLMLWITGGPGCSALSGLVYEIAHKVVQVHIRRPNFHPFSDVEILNMVDKIKEARLRWFRHVKRRGTDALMRSCEGLEIVDMMRGQGGSDLHGGRDEYARVRSAYILLCPDHVCGIKLGPITFEAVEYNGSLPTMILNPYSWTKVASIIFIDIPVGTGFSYATTPAALQSSDLQATDHAYQFLCKWFVDHPEFLKNPFYVGGDSYSGRIVPFLTQIIAIKNEMEVEPFINLKGYLLGNPSTFEGEANYKIPFTHGMALISDELYESLKTNCKGEYLNINPNNTLCLQDVQTFKELLKGINVPYILEPKCVFASPRPHLLFGQRRSLDEKCHQLKCRTDWYKLSYHWADDDQVRDALNIRKGTIGKWERCARNLQYEEMIFNSIPYHENLSSKGYRSLIYSGDHDTNVTFLSTQSWIRSLNYSIVDDWRAWTVDNQVAGYTRSYSNQMTFATGAGHTAPEYKPRECLAMLTRWMSYQPL</sequence>
<reference evidence="3 4" key="1">
    <citation type="journal article" date="2021" name="bioRxiv">
        <title>Chromosome-scale and haplotype-resolved genome assembly of a tetraploid potato cultivar.</title>
        <authorList>
            <person name="Sun H."/>
            <person name="Jiao W.-B."/>
            <person name="Krause K."/>
            <person name="Campoy J.A."/>
            <person name="Goel M."/>
            <person name="Folz-Donahue K."/>
            <person name="Kukat C."/>
            <person name="Huettel B."/>
            <person name="Schneeberger K."/>
        </authorList>
    </citation>
    <scope>NUCLEOTIDE SEQUENCE [LARGE SCALE GENOMIC DNA]</scope>
    <source>
        <strain evidence="3">SolTubOtavaFocal</strain>
        <tissue evidence="3">Leaves</tissue>
    </source>
</reference>
<organism evidence="3 4">
    <name type="scientific">Solanum tuberosum</name>
    <name type="common">Potato</name>
    <dbReference type="NCBI Taxonomy" id="4113"/>
    <lineage>
        <taxon>Eukaryota</taxon>
        <taxon>Viridiplantae</taxon>
        <taxon>Streptophyta</taxon>
        <taxon>Embryophyta</taxon>
        <taxon>Tracheophyta</taxon>
        <taxon>Spermatophyta</taxon>
        <taxon>Magnoliopsida</taxon>
        <taxon>eudicotyledons</taxon>
        <taxon>Gunneridae</taxon>
        <taxon>Pentapetalae</taxon>
        <taxon>asterids</taxon>
        <taxon>lamiids</taxon>
        <taxon>Solanales</taxon>
        <taxon>Solanaceae</taxon>
        <taxon>Solanoideae</taxon>
        <taxon>Solaneae</taxon>
        <taxon>Solanum</taxon>
    </lineage>
</organism>
<dbReference type="SUPFAM" id="SSF53474">
    <property type="entry name" value="alpha/beta-Hydrolases"/>
    <property type="match status" value="3"/>
</dbReference>
<evidence type="ECO:0000313" key="4">
    <source>
        <dbReference type="Proteomes" id="UP000826656"/>
    </source>
</evidence>
<keyword evidence="2" id="KW-0732">Signal</keyword>
<evidence type="ECO:0000256" key="2">
    <source>
        <dbReference type="SAM" id="SignalP"/>
    </source>
</evidence>
<dbReference type="EMBL" id="JAIVGD010000015">
    <property type="protein sequence ID" value="KAH0759026.1"/>
    <property type="molecule type" value="Genomic_DNA"/>
</dbReference>
<proteinExistence type="inferred from homology"/>
<dbReference type="PANTHER" id="PTHR11802">
    <property type="entry name" value="SERINE PROTEASE FAMILY S10 SERINE CARBOXYPEPTIDASE"/>
    <property type="match status" value="1"/>
</dbReference>
<protein>
    <recommendedName>
        <fullName evidence="5">1-O-acylglucose:anthocyanin-O-acyltransferase</fullName>
    </recommendedName>
</protein>
<dbReference type="InterPro" id="IPR001563">
    <property type="entry name" value="Peptidase_S10"/>
</dbReference>
<keyword evidence="4" id="KW-1185">Reference proteome</keyword>
<dbReference type="Pfam" id="PF00450">
    <property type="entry name" value="Peptidase_S10"/>
    <property type="match status" value="3"/>
</dbReference>
<comment type="caution">
    <text evidence="3">The sequence shown here is derived from an EMBL/GenBank/DDBJ whole genome shotgun (WGS) entry which is preliminary data.</text>
</comment>
<dbReference type="InterPro" id="IPR029058">
    <property type="entry name" value="AB_hydrolase_fold"/>
</dbReference>
<evidence type="ECO:0000313" key="3">
    <source>
        <dbReference type="EMBL" id="KAH0759026.1"/>
    </source>
</evidence>
<dbReference type="PRINTS" id="PR00724">
    <property type="entry name" value="CRBOXYPTASEC"/>
</dbReference>
<comment type="similarity">
    <text evidence="1">Belongs to the peptidase S10 family.</text>
</comment>
<gene>
    <name evidence="3" type="ORF">KY290_022519</name>
</gene>
<accession>A0ABQ7V4N7</accession>
<dbReference type="Gene3D" id="3.40.50.12670">
    <property type="match status" value="1"/>
</dbReference>
<dbReference type="Proteomes" id="UP000826656">
    <property type="component" value="Unassembled WGS sequence"/>
</dbReference>
<evidence type="ECO:0008006" key="5">
    <source>
        <dbReference type="Google" id="ProtNLM"/>
    </source>
</evidence>
<dbReference type="PANTHER" id="PTHR11802:SF29">
    <property type="entry name" value="SERINE CARBOXYPEPTIDASE-LIKE 19"/>
    <property type="match status" value="1"/>
</dbReference>
<evidence type="ECO:0000256" key="1">
    <source>
        <dbReference type="ARBA" id="ARBA00009431"/>
    </source>
</evidence>
<name>A0ABQ7V4N7_SOLTU</name>
<dbReference type="Gene3D" id="3.40.50.1820">
    <property type="entry name" value="alpha/beta hydrolase"/>
    <property type="match status" value="3"/>
</dbReference>
<feature type="chain" id="PRO_5047440665" description="1-O-acylglucose:anthocyanin-O-acyltransferase" evidence="2">
    <location>
        <begin position="26"/>
        <end position="989"/>
    </location>
</feature>